<evidence type="ECO:0000313" key="2">
    <source>
        <dbReference type="Proteomes" id="UP001568698"/>
    </source>
</evidence>
<protein>
    <submittedName>
        <fullName evidence="1">Uncharacterized protein</fullName>
    </submittedName>
</protein>
<gene>
    <name evidence="1" type="ORF">AB6M95_16310</name>
</gene>
<evidence type="ECO:0000313" key="1">
    <source>
        <dbReference type="EMBL" id="MEZ7198318.1"/>
    </source>
</evidence>
<reference evidence="1 2" key="1">
    <citation type="submission" date="2024-08" db="EMBL/GenBank/DDBJ databases">
        <title>Sulfate-reducing bacteria isolated from formation water of the oil field in Kazakhstan and description of Pseudodesulfovibrio sp.</title>
        <authorList>
            <person name="Bidzhieva S.K."/>
            <person name="Tourova T.P."/>
            <person name="Grouzdev D.S."/>
            <person name="Beletsky A.V."/>
            <person name="Sokolova D.S."/>
            <person name="Samigullina S.R."/>
            <person name="Poltaraus A.B."/>
            <person name="Avtukh A.N."/>
            <person name="Tereshina V.M."/>
            <person name="Zhaparov N.S."/>
            <person name="Mardanov A.V."/>
            <person name="Nazina T.N."/>
        </authorList>
    </citation>
    <scope>NUCLEOTIDE SEQUENCE [LARGE SCALE GENOMIC DNA]</scope>
    <source>
        <strain evidence="1 2">9FUS</strain>
    </source>
</reference>
<keyword evidence="2" id="KW-1185">Reference proteome</keyword>
<dbReference type="Proteomes" id="UP001568698">
    <property type="component" value="Unassembled WGS sequence"/>
</dbReference>
<proteinExistence type="predicted"/>
<sequence>MTKSGGQMARNNTFNAAQRLLELVQRMKKTNPSLATWNVYILAFGENEDNQQETALMYAYELAKLAGRVEDTIKHDERIEDTLLPQLGTVFTQCRETNLSVQWNKYLNRLSDVGVTALQAYSIFFSDIITETKISDDEYQKLADEVQDLISEVLNLDNEELKTVLMAILESARRAIFLYKFNGSQPFEEVFSYSFGKLSVKFKKGEFTKKETDGIVSKVFGFTIKLGELASAVNAMTALPSEMKDFLKQIGQ</sequence>
<accession>A0ABV4K5Q6</accession>
<name>A0ABV4K5Q6_9BACT</name>
<organism evidence="1 2">
    <name type="scientific">Pseudodesulfovibrio karagichevae</name>
    <dbReference type="NCBI Taxonomy" id="3239305"/>
    <lineage>
        <taxon>Bacteria</taxon>
        <taxon>Pseudomonadati</taxon>
        <taxon>Thermodesulfobacteriota</taxon>
        <taxon>Desulfovibrionia</taxon>
        <taxon>Desulfovibrionales</taxon>
        <taxon>Desulfovibrionaceae</taxon>
    </lineage>
</organism>
<comment type="caution">
    <text evidence="1">The sequence shown here is derived from an EMBL/GenBank/DDBJ whole genome shotgun (WGS) entry which is preliminary data.</text>
</comment>
<dbReference type="EMBL" id="JBGLYH010000062">
    <property type="protein sequence ID" value="MEZ7198318.1"/>
    <property type="molecule type" value="Genomic_DNA"/>
</dbReference>
<dbReference type="RefSeq" id="WP_371387810.1">
    <property type="nucleotide sequence ID" value="NZ_JBGLYH010000062.1"/>
</dbReference>